<dbReference type="PRINTS" id="PR01713">
    <property type="entry name" value="NUCEPIMERASE"/>
</dbReference>
<accession>A0A0M9UBG9</accession>
<dbReference type="EC" id="5.1.3.6" evidence="3"/>
<dbReference type="Pfam" id="PF01370">
    <property type="entry name" value="Epimerase"/>
    <property type="match status" value="1"/>
</dbReference>
<dbReference type="AlphaFoldDB" id="A0A0M9UBG9"/>
<evidence type="ECO:0000313" key="4">
    <source>
        <dbReference type="EMBL" id="KPL87137.1"/>
    </source>
</evidence>
<keyword evidence="5" id="KW-1185">Reference proteome</keyword>
<proteinExistence type="predicted"/>
<dbReference type="SUPFAM" id="SSF51735">
    <property type="entry name" value="NAD(P)-binding Rossmann-fold domains"/>
    <property type="match status" value="1"/>
</dbReference>
<dbReference type="InParanoid" id="A0A0M9UBG9"/>
<dbReference type="OrthoDB" id="9803061at2"/>
<name>A0A0M9UBG9_9CHLR</name>
<evidence type="ECO:0000256" key="1">
    <source>
        <dbReference type="ARBA" id="ARBA00023027"/>
    </source>
</evidence>
<dbReference type="FunCoup" id="A0A0M9UBG9">
    <property type="interactions" value="283"/>
</dbReference>
<dbReference type="PANTHER" id="PTHR43574">
    <property type="entry name" value="EPIMERASE-RELATED"/>
    <property type="match status" value="1"/>
</dbReference>
<dbReference type="InterPro" id="IPR036291">
    <property type="entry name" value="NAD(P)-bd_dom_sf"/>
</dbReference>
<dbReference type="Proteomes" id="UP000050502">
    <property type="component" value="Unassembled WGS sequence"/>
</dbReference>
<sequence length="319" mass="36080">MRILVTGAAGFIGSRLSRALLERGDTVVGLDNFNPYYPVEHKRRNVADLTPHTRFTLIEGDFRNAALVHDLFARHHFDAVAHLGAMAGVRYSRTRPHLYTEVNLVGTINIFEAAREHQTPNVVYASTSSVYGNTARIPFQEDDAADHPLAPYPASKRACELYAYSYHNLWGMNLTGLRFFSVYGPHGRPDMMPWRWTEQILRGEPLTLYNGGRLSRDWTYIDDIVQGVIAALDRPLGYEIINLGAGHPIENLRFVARLEELLGRQAIIQDVPVPPTEALHTYADISKARRLLDYNPTVPVEEGLARFVEWYQRNVLGKA</sequence>
<evidence type="ECO:0000313" key="6">
    <source>
        <dbReference type="Proteomes" id="UP000050502"/>
    </source>
</evidence>
<dbReference type="EMBL" id="LGKN01000006">
    <property type="protein sequence ID" value="KPL87137.1"/>
    <property type="molecule type" value="Genomic_DNA"/>
</dbReference>
<keyword evidence="3" id="KW-0413">Isomerase</keyword>
<reference evidence="3 5" key="1">
    <citation type="journal article" date="2015" name="Genome Announc.">
        <title>Draft Genome Sequence of a Heterotrophic Facultative Anaerobic Thermophilic Bacterium, Ardenticatena maritima Strain 110ST.</title>
        <authorList>
            <person name="Kawaichi S."/>
            <person name="Yoshida T."/>
            <person name="Sako Y."/>
            <person name="Nakamura R."/>
        </authorList>
    </citation>
    <scope>NUCLEOTIDE SEQUENCE [LARGE SCALE GENOMIC DNA]</scope>
    <source>
        <strain evidence="3 5">110S</strain>
    </source>
</reference>
<dbReference type="GO" id="GO:0050378">
    <property type="term" value="F:UDP-glucuronate 4-epimerase activity"/>
    <property type="evidence" value="ECO:0007669"/>
    <property type="project" value="UniProtKB-EC"/>
</dbReference>
<dbReference type="EMBL" id="BBZA01000012">
    <property type="protein sequence ID" value="GAP61757.1"/>
    <property type="molecule type" value="Genomic_DNA"/>
</dbReference>
<dbReference type="RefSeq" id="WP_054491708.1">
    <property type="nucleotide sequence ID" value="NZ_BBZA01000012.1"/>
</dbReference>
<evidence type="ECO:0000313" key="3">
    <source>
        <dbReference type="EMBL" id="GAP61757.1"/>
    </source>
</evidence>
<comment type="caution">
    <text evidence="3">The sequence shown here is derived from an EMBL/GenBank/DDBJ whole genome shotgun (WGS) entry which is preliminary data.</text>
</comment>
<reference evidence="5" key="3">
    <citation type="submission" date="2015-08" db="EMBL/GenBank/DDBJ databases">
        <title>Draft Genome Sequence of a Heterotrophic Facultative Anaerobic Bacterium Ardenticatena maritima Strain 110S.</title>
        <authorList>
            <person name="Kawaichi S."/>
            <person name="Yoshida T."/>
            <person name="Sako Y."/>
            <person name="Nakamura R."/>
        </authorList>
    </citation>
    <scope>NUCLEOTIDE SEQUENCE [LARGE SCALE GENOMIC DNA]</scope>
    <source>
        <strain evidence="5">110S</strain>
    </source>
</reference>
<protein>
    <submittedName>
        <fullName evidence="3">UDP-glucuronate 4-epimerase</fullName>
        <ecNumber evidence="3">5.1.3.6</ecNumber>
    </submittedName>
</protein>
<keyword evidence="1" id="KW-0520">NAD</keyword>
<dbReference type="Proteomes" id="UP000037784">
    <property type="component" value="Unassembled WGS sequence"/>
</dbReference>
<dbReference type="STRING" id="872965.SE16_11375"/>
<evidence type="ECO:0000259" key="2">
    <source>
        <dbReference type="Pfam" id="PF01370"/>
    </source>
</evidence>
<feature type="domain" description="NAD-dependent epimerase/dehydratase" evidence="2">
    <location>
        <begin position="3"/>
        <end position="244"/>
    </location>
</feature>
<gene>
    <name evidence="3" type="ORF">ARMA_0180</name>
    <name evidence="4" type="ORF">SE16_11375</name>
</gene>
<dbReference type="Gene3D" id="3.40.50.720">
    <property type="entry name" value="NAD(P)-binding Rossmann-like Domain"/>
    <property type="match status" value="1"/>
</dbReference>
<organism evidence="3 5">
    <name type="scientific">Ardenticatena maritima</name>
    <dbReference type="NCBI Taxonomy" id="872965"/>
    <lineage>
        <taxon>Bacteria</taxon>
        <taxon>Bacillati</taxon>
        <taxon>Chloroflexota</taxon>
        <taxon>Ardenticatenia</taxon>
        <taxon>Ardenticatenales</taxon>
        <taxon>Ardenticatenaceae</taxon>
        <taxon>Ardenticatena</taxon>
    </lineage>
</organism>
<evidence type="ECO:0000313" key="5">
    <source>
        <dbReference type="Proteomes" id="UP000037784"/>
    </source>
</evidence>
<reference evidence="4 6" key="2">
    <citation type="submission" date="2015-07" db="EMBL/GenBank/DDBJ databases">
        <title>Whole genome sequence of Ardenticatena maritima DSM 23922.</title>
        <authorList>
            <person name="Hemp J."/>
            <person name="Ward L.M."/>
            <person name="Pace L.A."/>
            <person name="Fischer W.W."/>
        </authorList>
    </citation>
    <scope>NUCLEOTIDE SEQUENCE [LARGE SCALE GENOMIC DNA]</scope>
    <source>
        <strain evidence="4 6">110S</strain>
    </source>
</reference>
<dbReference type="InterPro" id="IPR001509">
    <property type="entry name" value="Epimerase_deHydtase"/>
</dbReference>